<name>A0A699S8P3_TANCI</name>
<evidence type="ECO:0000313" key="2">
    <source>
        <dbReference type="EMBL" id="GFC93660.1"/>
    </source>
</evidence>
<accession>A0A699S8P3</accession>
<proteinExistence type="predicted"/>
<evidence type="ECO:0000256" key="1">
    <source>
        <dbReference type="SAM" id="MobiDB-lite"/>
    </source>
</evidence>
<reference evidence="2" key="1">
    <citation type="journal article" date="2019" name="Sci. Rep.">
        <title>Draft genome of Tanacetum cinerariifolium, the natural source of mosquito coil.</title>
        <authorList>
            <person name="Yamashiro T."/>
            <person name="Shiraishi A."/>
            <person name="Satake H."/>
            <person name="Nakayama K."/>
        </authorList>
    </citation>
    <scope>NUCLEOTIDE SEQUENCE</scope>
</reference>
<protein>
    <submittedName>
        <fullName evidence="2">Uncharacterized protein</fullName>
    </submittedName>
</protein>
<dbReference type="AlphaFoldDB" id="A0A699S8P3"/>
<comment type="caution">
    <text evidence="2">The sequence shown here is derived from an EMBL/GenBank/DDBJ whole genome shotgun (WGS) entry which is preliminary data.</text>
</comment>
<feature type="non-terminal residue" evidence="2">
    <location>
        <position position="1"/>
    </location>
</feature>
<sequence>PPPSPIRSLGYRAAMIRLRDEAASTSSPLLQLPSASRREDRPEVTLPPRKRLDIALGPRDRRAQAYTRQLMEAEARMSREAWGRAIDASDLVHGEVISLRTTVLGQISEIRELQAADRMRQTVILELLRIDHRRSTETSKLRTTLQGQITALQGQVIALQAQVTTLQGQQGL</sequence>
<feature type="region of interest" description="Disordered" evidence="1">
    <location>
        <begin position="21"/>
        <end position="47"/>
    </location>
</feature>
<organism evidence="2">
    <name type="scientific">Tanacetum cinerariifolium</name>
    <name type="common">Dalmatian daisy</name>
    <name type="synonym">Chrysanthemum cinerariifolium</name>
    <dbReference type="NCBI Taxonomy" id="118510"/>
    <lineage>
        <taxon>Eukaryota</taxon>
        <taxon>Viridiplantae</taxon>
        <taxon>Streptophyta</taxon>
        <taxon>Embryophyta</taxon>
        <taxon>Tracheophyta</taxon>
        <taxon>Spermatophyta</taxon>
        <taxon>Magnoliopsida</taxon>
        <taxon>eudicotyledons</taxon>
        <taxon>Gunneridae</taxon>
        <taxon>Pentapetalae</taxon>
        <taxon>asterids</taxon>
        <taxon>campanulids</taxon>
        <taxon>Asterales</taxon>
        <taxon>Asteraceae</taxon>
        <taxon>Asteroideae</taxon>
        <taxon>Anthemideae</taxon>
        <taxon>Anthemidinae</taxon>
        <taxon>Tanacetum</taxon>
    </lineage>
</organism>
<dbReference type="EMBL" id="BKCJ011144634">
    <property type="protein sequence ID" value="GFC93660.1"/>
    <property type="molecule type" value="Genomic_DNA"/>
</dbReference>
<feature type="non-terminal residue" evidence="2">
    <location>
        <position position="172"/>
    </location>
</feature>
<gene>
    <name evidence="2" type="ORF">Tci_865630</name>
</gene>